<keyword evidence="1" id="KW-0812">Transmembrane</keyword>
<protein>
    <submittedName>
        <fullName evidence="2">Uncharacterized protein</fullName>
    </submittedName>
</protein>
<accession>A0A2Z4PWU7</accession>
<dbReference type="EMBL" id="CP016181">
    <property type="protein sequence ID" value="AWY02071.1"/>
    <property type="molecule type" value="Genomic_DNA"/>
</dbReference>
<feature type="transmembrane region" description="Helical" evidence="1">
    <location>
        <begin position="74"/>
        <end position="95"/>
    </location>
</feature>
<evidence type="ECO:0000313" key="3">
    <source>
        <dbReference type="Proteomes" id="UP000249898"/>
    </source>
</evidence>
<organism evidence="2 3">
    <name type="scientific">Marinomonas primoryensis</name>
    <dbReference type="NCBI Taxonomy" id="178399"/>
    <lineage>
        <taxon>Bacteria</taxon>
        <taxon>Pseudomonadati</taxon>
        <taxon>Pseudomonadota</taxon>
        <taxon>Gammaproteobacteria</taxon>
        <taxon>Oceanospirillales</taxon>
        <taxon>Oceanospirillaceae</taxon>
        <taxon>Marinomonas</taxon>
    </lineage>
</organism>
<gene>
    <name evidence="2" type="ORF">A8139_20610</name>
</gene>
<feature type="transmembrane region" description="Helical" evidence="1">
    <location>
        <begin position="6"/>
        <end position="23"/>
    </location>
</feature>
<dbReference type="AlphaFoldDB" id="A0A2Z4PWU7"/>
<evidence type="ECO:0000313" key="2">
    <source>
        <dbReference type="EMBL" id="AWY02071.1"/>
    </source>
</evidence>
<dbReference type="RefSeq" id="WP_112141123.1">
    <property type="nucleotide sequence ID" value="NZ_CP016181.1"/>
</dbReference>
<sequence>MLLLVGFFGLWQGIYLLFVIFFGPKSKLVDGCFSYKPDIFEKSNMYDYVWIYWKNCLRYLFGIERPPMPWYAKINTVFCALGIILSLWGCFLILLDEYLNLINLDEWMAILRDNDMF</sequence>
<proteinExistence type="predicted"/>
<keyword evidence="1" id="KW-1133">Transmembrane helix</keyword>
<dbReference type="OrthoDB" id="231241at2"/>
<evidence type="ECO:0000256" key="1">
    <source>
        <dbReference type="SAM" id="Phobius"/>
    </source>
</evidence>
<keyword evidence="1" id="KW-0472">Membrane</keyword>
<name>A0A2Z4PWU7_9GAMM</name>
<reference evidence="2 3" key="1">
    <citation type="submission" date="2016-06" db="EMBL/GenBank/DDBJ databases">
        <title>The sequenced genome of the ice-adhering bacterium Marinomonas primoryensis, from Antarctica.</title>
        <authorList>
            <person name="Graham L."/>
            <person name="Vance T.D.R."/>
            <person name="Davies P.L."/>
        </authorList>
    </citation>
    <scope>NUCLEOTIDE SEQUENCE [LARGE SCALE GENOMIC DNA]</scope>
    <source>
        <strain evidence="2 3">AceL</strain>
    </source>
</reference>
<dbReference type="Proteomes" id="UP000249898">
    <property type="component" value="Chromosome"/>
</dbReference>